<name>A0A7C9HTU2_9GAMM</name>
<dbReference type="Proteomes" id="UP000479692">
    <property type="component" value="Unassembled WGS sequence"/>
</dbReference>
<evidence type="ECO:0000256" key="1">
    <source>
        <dbReference type="SAM" id="MobiDB-lite"/>
    </source>
</evidence>
<feature type="transmembrane region" description="Helical" evidence="2">
    <location>
        <begin position="97"/>
        <end position="122"/>
    </location>
</feature>
<proteinExistence type="predicted"/>
<feature type="transmembrane region" description="Helical" evidence="2">
    <location>
        <begin position="33"/>
        <end position="50"/>
    </location>
</feature>
<dbReference type="EMBL" id="WOXT01000002">
    <property type="protein sequence ID" value="MUV14691.1"/>
    <property type="molecule type" value="Genomic_DNA"/>
</dbReference>
<comment type="caution">
    <text evidence="3">The sequence shown here is derived from an EMBL/GenBank/DDBJ whole genome shotgun (WGS) entry which is preliminary data.</text>
</comment>
<feature type="region of interest" description="Disordered" evidence="1">
    <location>
        <begin position="162"/>
        <end position="197"/>
    </location>
</feature>
<evidence type="ECO:0008006" key="5">
    <source>
        <dbReference type="Google" id="ProtNLM"/>
    </source>
</evidence>
<organism evidence="3 4">
    <name type="scientific">Noviluteimonas gilva</name>
    <dbReference type="NCBI Taxonomy" id="2682097"/>
    <lineage>
        <taxon>Bacteria</taxon>
        <taxon>Pseudomonadati</taxon>
        <taxon>Pseudomonadota</taxon>
        <taxon>Gammaproteobacteria</taxon>
        <taxon>Lysobacterales</taxon>
        <taxon>Lysobacteraceae</taxon>
        <taxon>Noviluteimonas</taxon>
    </lineage>
</organism>
<accession>A0A7C9HTU2</accession>
<feature type="transmembrane region" description="Helical" evidence="2">
    <location>
        <begin position="57"/>
        <end position="77"/>
    </location>
</feature>
<evidence type="ECO:0000313" key="3">
    <source>
        <dbReference type="EMBL" id="MUV14691.1"/>
    </source>
</evidence>
<gene>
    <name evidence="3" type="ORF">GN331_10795</name>
</gene>
<keyword evidence="2" id="KW-0472">Membrane</keyword>
<dbReference type="RefSeq" id="WP_156641977.1">
    <property type="nucleotide sequence ID" value="NZ_WOXT01000002.1"/>
</dbReference>
<evidence type="ECO:0000256" key="2">
    <source>
        <dbReference type="SAM" id="Phobius"/>
    </source>
</evidence>
<dbReference type="AlphaFoldDB" id="A0A7C9HTU2"/>
<sequence>MGQFNVIPKEIVPTYRRTMRFCNRFAERTAPELFRWLGWSTALAAVQVVAIRTESSWLKAVPILLGLFVAARIQWFIGLKHPEVPQQDGSLLIRFQWWRMLIAPVGWLLTWVFAVGAANLIAQSDLLPPIGETKAAETTKPRITPEAQSKVAPVVAPAAASSVTRSVPLAPPAAASTTVPKPPNDSPKVAPQSAVTH</sequence>
<reference evidence="3 4" key="1">
    <citation type="submission" date="2019-12" db="EMBL/GenBank/DDBJ databases">
        <authorList>
            <person name="Xu J."/>
        </authorList>
    </citation>
    <scope>NUCLEOTIDE SEQUENCE [LARGE SCALE GENOMIC DNA]</scope>
    <source>
        <strain evidence="3 4">HX-5-24</strain>
    </source>
</reference>
<keyword evidence="2" id="KW-1133">Transmembrane helix</keyword>
<keyword evidence="4" id="KW-1185">Reference proteome</keyword>
<protein>
    <recommendedName>
        <fullName evidence="5">Transmembrane protein</fullName>
    </recommendedName>
</protein>
<evidence type="ECO:0000313" key="4">
    <source>
        <dbReference type="Proteomes" id="UP000479692"/>
    </source>
</evidence>
<keyword evidence="2" id="KW-0812">Transmembrane</keyword>